<gene>
    <name evidence="7" type="ORF">KY465_11840</name>
</gene>
<comment type="cofactor">
    <cofactor evidence="1">
        <name>FAD</name>
        <dbReference type="ChEBI" id="CHEBI:57692"/>
    </cofactor>
</comment>
<dbReference type="PANTHER" id="PTHR11552:SF147">
    <property type="entry name" value="CHOLINE DEHYDROGENASE, MITOCHONDRIAL"/>
    <property type="match status" value="1"/>
</dbReference>
<reference evidence="7" key="1">
    <citation type="submission" date="2021-07" db="EMBL/GenBank/DDBJ databases">
        <title>Pseudohoeflea marina sp. nov. a polyhydroxyalcanoate-producing bacterium.</title>
        <authorList>
            <person name="Zheng W."/>
            <person name="Yu S."/>
            <person name="Huang Y."/>
        </authorList>
    </citation>
    <scope>NUCLEOTIDE SEQUENCE</scope>
    <source>
        <strain evidence="7">DP4N28-3</strain>
    </source>
</reference>
<proteinExistence type="inferred from homology"/>
<evidence type="ECO:0000256" key="1">
    <source>
        <dbReference type="ARBA" id="ARBA00001974"/>
    </source>
</evidence>
<keyword evidence="3 4" id="KW-0274">FAD</keyword>
<protein>
    <submittedName>
        <fullName evidence="7">GMC family oxidoreductase N-terminal domain-containing protein</fullName>
    </submittedName>
</protein>
<sequence length="538" mass="58419">MAEGYDYIIVGGGSAGCVLANRLSENDAVRVLLIEAGGRDNHPLIHMPVGFAKLTSGPHTWGFTTTPQKHADNREIPYAQARVIGGGSSINAEVFTRGNPADYDRWAQEEGCEGWSFMEIRNYFLRSEGNSFFAGDWHGTEGELGVSNLAGPQRMTSAFVQACQQRGIPYNPDFNGSVQEGSGVYQTTIRNGRRCSAAVGYLRPAMKRRNLTVKTGCMVQRIVIEKGRAIGVDYIDKAGRQSARADAEVLVTSGAIGTPKLMMLSGLGPAAHLGEHGIAVVQDMPGVGANLNDHFGIDIVAELKRHDSLDKYNRLHWMVWAGAQYYLFGTGPVTSNVVEGGAFWYADNSQPVPDLQFHFLAGAGAEAGVPSVPAGSSGITLNSYTLRPKARGTVRLRSARPDDLPLVDPNFLGHPDDLKTSVEGLKISREIFEQPALKKYIRKIRFPDEDVKSQSDYEAYARRYGRTSYHPTCTCKMGADSDPMAVVDPQLRVRGVDGLRICDSSAMPSLIGSNTNAPTIMIAEKAADLIRGNDTPRH</sequence>
<accession>A0ABS6WPT6</accession>
<keyword evidence="2 4" id="KW-0285">Flavoprotein</keyword>
<feature type="domain" description="Glucose-methanol-choline oxidoreductase N-terminal" evidence="5">
    <location>
        <begin position="81"/>
        <end position="104"/>
    </location>
</feature>
<dbReference type="InterPro" id="IPR007867">
    <property type="entry name" value="GMC_OxRtase_C"/>
</dbReference>
<evidence type="ECO:0000313" key="8">
    <source>
        <dbReference type="Proteomes" id="UP001430804"/>
    </source>
</evidence>
<evidence type="ECO:0000256" key="2">
    <source>
        <dbReference type="ARBA" id="ARBA00022630"/>
    </source>
</evidence>
<dbReference type="PANTHER" id="PTHR11552">
    <property type="entry name" value="GLUCOSE-METHANOL-CHOLINE GMC OXIDOREDUCTASE"/>
    <property type="match status" value="1"/>
</dbReference>
<evidence type="ECO:0000259" key="6">
    <source>
        <dbReference type="PROSITE" id="PS00624"/>
    </source>
</evidence>
<comment type="caution">
    <text evidence="7">The sequence shown here is derived from an EMBL/GenBank/DDBJ whole genome shotgun (WGS) entry which is preliminary data.</text>
</comment>
<dbReference type="PROSITE" id="PS00623">
    <property type="entry name" value="GMC_OXRED_1"/>
    <property type="match status" value="1"/>
</dbReference>
<evidence type="ECO:0000256" key="4">
    <source>
        <dbReference type="RuleBase" id="RU003968"/>
    </source>
</evidence>
<dbReference type="PIRSF" id="PIRSF000137">
    <property type="entry name" value="Alcohol_oxidase"/>
    <property type="match status" value="1"/>
</dbReference>
<dbReference type="Pfam" id="PF00732">
    <property type="entry name" value="GMC_oxred_N"/>
    <property type="match status" value="1"/>
</dbReference>
<dbReference type="EMBL" id="JAHWQX010000003">
    <property type="protein sequence ID" value="MBW3097973.1"/>
    <property type="molecule type" value="Genomic_DNA"/>
</dbReference>
<comment type="similarity">
    <text evidence="4">Belongs to the GMC oxidoreductase family.</text>
</comment>
<evidence type="ECO:0000313" key="7">
    <source>
        <dbReference type="EMBL" id="MBW3097973.1"/>
    </source>
</evidence>
<dbReference type="InterPro" id="IPR012132">
    <property type="entry name" value="GMC_OxRdtase"/>
</dbReference>
<evidence type="ECO:0000256" key="3">
    <source>
        <dbReference type="ARBA" id="ARBA00022827"/>
    </source>
</evidence>
<dbReference type="PROSITE" id="PS00624">
    <property type="entry name" value="GMC_OXRED_2"/>
    <property type="match status" value="1"/>
</dbReference>
<dbReference type="Proteomes" id="UP001430804">
    <property type="component" value="Unassembled WGS sequence"/>
</dbReference>
<feature type="domain" description="Glucose-methanol-choline oxidoreductase N-terminal" evidence="6">
    <location>
        <begin position="254"/>
        <end position="268"/>
    </location>
</feature>
<dbReference type="RefSeq" id="WP_219201920.1">
    <property type="nucleotide sequence ID" value="NZ_JAHWQX010000003.1"/>
</dbReference>
<dbReference type="Pfam" id="PF05199">
    <property type="entry name" value="GMC_oxred_C"/>
    <property type="match status" value="1"/>
</dbReference>
<organism evidence="7 8">
    <name type="scientific">Pseudohoeflea coraliihabitans</name>
    <dbReference type="NCBI Taxonomy" id="2860393"/>
    <lineage>
        <taxon>Bacteria</taxon>
        <taxon>Pseudomonadati</taxon>
        <taxon>Pseudomonadota</taxon>
        <taxon>Alphaproteobacteria</taxon>
        <taxon>Hyphomicrobiales</taxon>
        <taxon>Rhizobiaceae</taxon>
        <taxon>Pseudohoeflea</taxon>
    </lineage>
</organism>
<name>A0ABS6WPT6_9HYPH</name>
<keyword evidence="8" id="KW-1185">Reference proteome</keyword>
<dbReference type="InterPro" id="IPR000172">
    <property type="entry name" value="GMC_OxRdtase_N"/>
</dbReference>
<evidence type="ECO:0000259" key="5">
    <source>
        <dbReference type="PROSITE" id="PS00623"/>
    </source>
</evidence>